<evidence type="ECO:0000313" key="3">
    <source>
        <dbReference type="Proteomes" id="UP000626109"/>
    </source>
</evidence>
<dbReference type="InterPro" id="IPR051044">
    <property type="entry name" value="MAG_DAG_Lipase"/>
</dbReference>
<reference evidence="2" key="1">
    <citation type="submission" date="2021-02" db="EMBL/GenBank/DDBJ databases">
        <authorList>
            <person name="Dougan E. K."/>
            <person name="Rhodes N."/>
            <person name="Thang M."/>
            <person name="Chan C."/>
        </authorList>
    </citation>
    <scope>NUCLEOTIDE SEQUENCE</scope>
</reference>
<sequence>MLPLGAALVGGAAATLAARRHIFHPVAHIVTGEQRRALYPPEKAVSISAQETLAADGIQSRREMMTLSNGTQMFSQVMSLKDRVPTHILVYFHGFTAHGDLNIEPMLKFVRQGALVVVPDLPCHGRSDGILAHIPDWFAFVDEIWLYLDQVVPPLAAGAASGGKPLMVFGAGCSLGGGLMTCMAVQRPTFFRGIALICPMLFVSEELKPPMIVTQVFKHLIKPLLPQWPLTPIKDLDGLDFRVQEQGRRLNKVNPMSMQGLKPRLATGCELGFTFPEWMALNLTNLRTPFLIMHGNKDFITDAGLSQRLFDEASATDKAIKIYDGAHHGELICCLPGLGRDIGMEFLPEQFATTETCLSDMAAWIGARL</sequence>
<dbReference type="AlphaFoldDB" id="A0A813JSX9"/>
<comment type="caution">
    <text evidence="2">The sequence shown here is derived from an EMBL/GenBank/DDBJ whole genome shotgun (WGS) entry which is preliminary data.</text>
</comment>
<organism evidence="2 3">
    <name type="scientific">Polarella glacialis</name>
    <name type="common">Dinoflagellate</name>
    <dbReference type="NCBI Taxonomy" id="89957"/>
    <lineage>
        <taxon>Eukaryota</taxon>
        <taxon>Sar</taxon>
        <taxon>Alveolata</taxon>
        <taxon>Dinophyceae</taxon>
        <taxon>Suessiales</taxon>
        <taxon>Suessiaceae</taxon>
        <taxon>Polarella</taxon>
    </lineage>
</organism>
<protein>
    <recommendedName>
        <fullName evidence="1">Serine aminopeptidase S33 domain-containing protein</fullName>
    </recommendedName>
</protein>
<dbReference type="PANTHER" id="PTHR11614">
    <property type="entry name" value="PHOSPHOLIPASE-RELATED"/>
    <property type="match status" value="1"/>
</dbReference>
<name>A0A813JSX9_POLGL</name>
<dbReference type="SUPFAM" id="SSF53474">
    <property type="entry name" value="alpha/beta-Hydrolases"/>
    <property type="match status" value="1"/>
</dbReference>
<feature type="domain" description="Serine aminopeptidase S33" evidence="1">
    <location>
        <begin position="85"/>
        <end position="329"/>
    </location>
</feature>
<dbReference type="Proteomes" id="UP000626109">
    <property type="component" value="Unassembled WGS sequence"/>
</dbReference>
<accession>A0A813JSX9</accession>
<dbReference type="Gene3D" id="3.40.50.1820">
    <property type="entry name" value="alpha/beta hydrolase"/>
    <property type="match status" value="1"/>
</dbReference>
<evidence type="ECO:0000313" key="2">
    <source>
        <dbReference type="EMBL" id="CAE8684261.1"/>
    </source>
</evidence>
<dbReference type="InterPro" id="IPR022742">
    <property type="entry name" value="Hydrolase_4"/>
</dbReference>
<dbReference type="EMBL" id="CAJNNW010026295">
    <property type="protein sequence ID" value="CAE8684261.1"/>
    <property type="molecule type" value="Genomic_DNA"/>
</dbReference>
<proteinExistence type="predicted"/>
<evidence type="ECO:0000259" key="1">
    <source>
        <dbReference type="Pfam" id="PF12146"/>
    </source>
</evidence>
<dbReference type="Pfam" id="PF12146">
    <property type="entry name" value="Hydrolase_4"/>
    <property type="match status" value="1"/>
</dbReference>
<gene>
    <name evidence="2" type="ORF">PGLA2088_LOCUS23884</name>
</gene>
<dbReference type="InterPro" id="IPR029058">
    <property type="entry name" value="AB_hydrolase_fold"/>
</dbReference>